<accession>A0ABY3TYV0</accession>
<dbReference type="RefSeq" id="WP_240171126.1">
    <property type="nucleotide sequence ID" value="NZ_CP092365.1"/>
</dbReference>
<sequence>MTRRPTMGHRDRVRVEFGLAPETAERVYEYAKGRGLSLSAAGTLLLNQALNHNETNGTDDGSLP</sequence>
<name>A0ABY3TYV0_9MYCO</name>
<protein>
    <recommendedName>
        <fullName evidence="3">CopG family transcriptional regulator</fullName>
    </recommendedName>
</protein>
<proteinExistence type="predicted"/>
<keyword evidence="2" id="KW-1185">Reference proteome</keyword>
<evidence type="ECO:0008006" key="3">
    <source>
        <dbReference type="Google" id="ProtNLM"/>
    </source>
</evidence>
<evidence type="ECO:0000313" key="1">
    <source>
        <dbReference type="EMBL" id="ULN52865.1"/>
    </source>
</evidence>
<dbReference type="EMBL" id="CP092365">
    <property type="protein sequence ID" value="ULN52865.1"/>
    <property type="molecule type" value="Genomic_DNA"/>
</dbReference>
<gene>
    <name evidence="1" type="ORF">MIU77_00220</name>
</gene>
<reference evidence="1" key="1">
    <citation type="submission" date="2022-08" db="EMBL/GenBank/DDBJ databases">
        <title>Complete genome sequence of 14 non-tuberculosis mycobacteria type-strains.</title>
        <authorList>
            <person name="Igarashi Y."/>
            <person name="Osugi A."/>
            <person name="Mitarai S."/>
        </authorList>
    </citation>
    <scope>NUCLEOTIDE SEQUENCE</scope>
    <source>
        <strain evidence="1">DSM 45575</strain>
    </source>
</reference>
<evidence type="ECO:0000313" key="2">
    <source>
        <dbReference type="Proteomes" id="UP001055200"/>
    </source>
</evidence>
<dbReference type="Proteomes" id="UP001055200">
    <property type="component" value="Chromosome"/>
</dbReference>
<organism evidence="1 2">
    <name type="scientific">Mycolicibacillus parakoreensis</name>
    <dbReference type="NCBI Taxonomy" id="1069221"/>
    <lineage>
        <taxon>Bacteria</taxon>
        <taxon>Bacillati</taxon>
        <taxon>Actinomycetota</taxon>
        <taxon>Actinomycetes</taxon>
        <taxon>Mycobacteriales</taxon>
        <taxon>Mycobacteriaceae</taxon>
        <taxon>Mycolicibacillus</taxon>
    </lineage>
</organism>